<accession>A0ABT3AYH6</accession>
<organism evidence="1 2">
    <name type="scientific">Plectonema radiosum NIES-515</name>
    <dbReference type="NCBI Taxonomy" id="2986073"/>
    <lineage>
        <taxon>Bacteria</taxon>
        <taxon>Bacillati</taxon>
        <taxon>Cyanobacteriota</taxon>
        <taxon>Cyanophyceae</taxon>
        <taxon>Oscillatoriophycideae</taxon>
        <taxon>Oscillatoriales</taxon>
        <taxon>Microcoleaceae</taxon>
        <taxon>Plectonema</taxon>
    </lineage>
</organism>
<proteinExistence type="predicted"/>
<protein>
    <submittedName>
        <fullName evidence="1">Uncharacterized protein</fullName>
    </submittedName>
</protein>
<comment type="caution">
    <text evidence="1">The sequence shown here is derived from an EMBL/GenBank/DDBJ whole genome shotgun (WGS) entry which is preliminary data.</text>
</comment>
<dbReference type="Proteomes" id="UP001526143">
    <property type="component" value="Unassembled WGS sequence"/>
</dbReference>
<dbReference type="EMBL" id="JAOWRF010000175">
    <property type="protein sequence ID" value="MCV3214187.1"/>
    <property type="molecule type" value="Genomic_DNA"/>
</dbReference>
<keyword evidence="2" id="KW-1185">Reference proteome</keyword>
<gene>
    <name evidence="1" type="ORF">OGM63_11805</name>
</gene>
<name>A0ABT3AYH6_9CYAN</name>
<evidence type="ECO:0000313" key="2">
    <source>
        <dbReference type="Proteomes" id="UP001526143"/>
    </source>
</evidence>
<dbReference type="RefSeq" id="WP_263745748.1">
    <property type="nucleotide sequence ID" value="NZ_JAOWRF010000175.1"/>
</dbReference>
<sequence>MFAFSTFVMNALGRLQPNEGIAVMQSINIKAINPLFMVALCLIAKTLKFAN</sequence>
<reference evidence="1 2" key="1">
    <citation type="submission" date="2022-10" db="EMBL/GenBank/DDBJ databases">
        <title>Identification of biosynthetic pathway for the production of the potent trypsin inhibitor radiosumin.</title>
        <authorList>
            <person name="Fewer D.P."/>
            <person name="Delbaje E."/>
            <person name="Ouyang X."/>
            <person name="Agostino P.D."/>
            <person name="Wahlsten M."/>
            <person name="Jokela J."/>
            <person name="Permi P."/>
            <person name="Haapaniemi E."/>
            <person name="Koistinen H."/>
        </authorList>
    </citation>
    <scope>NUCLEOTIDE SEQUENCE [LARGE SCALE GENOMIC DNA]</scope>
    <source>
        <strain evidence="1 2">NIES-515</strain>
    </source>
</reference>
<evidence type="ECO:0000313" key="1">
    <source>
        <dbReference type="EMBL" id="MCV3214187.1"/>
    </source>
</evidence>